<dbReference type="PANTHER" id="PTHR46849">
    <property type="entry name" value="RCC1 DOMAIN-CONTAINING PROTEIN 1"/>
    <property type="match status" value="1"/>
</dbReference>
<dbReference type="OrthoDB" id="5370059at2759"/>
<dbReference type="SUPFAM" id="SSF50985">
    <property type="entry name" value="RCC1/BLIP-II"/>
    <property type="match status" value="2"/>
</dbReference>
<dbReference type="PROSITE" id="PS00626">
    <property type="entry name" value="RCC1_2"/>
    <property type="match status" value="1"/>
</dbReference>
<protein>
    <submittedName>
        <fullName evidence="2">RCC1 domain containing protein</fullName>
    </submittedName>
</protein>
<feature type="repeat" description="RCC1" evidence="1">
    <location>
        <begin position="157"/>
        <end position="208"/>
    </location>
</feature>
<proteinExistence type="predicted"/>
<dbReference type="Gene3D" id="2.130.10.30">
    <property type="entry name" value="Regulator of chromosome condensation 1/beta-lactamase-inhibitor protein II"/>
    <property type="match status" value="1"/>
</dbReference>
<dbReference type="InterPro" id="IPR009091">
    <property type="entry name" value="RCC1/BLIP-II"/>
</dbReference>
<dbReference type="Proteomes" id="UP000292052">
    <property type="component" value="Unassembled WGS sequence"/>
</dbReference>
<comment type="caution">
    <text evidence="2">The sequence shown here is derived from an EMBL/GenBank/DDBJ whole genome shotgun (WGS) entry which is preliminary data.</text>
</comment>
<dbReference type="InterPro" id="IPR000408">
    <property type="entry name" value="Reg_chr_condens"/>
</dbReference>
<dbReference type="AlphaFoldDB" id="A0A482VP33"/>
<feature type="repeat" description="RCC1" evidence="1">
    <location>
        <begin position="209"/>
        <end position="261"/>
    </location>
</feature>
<organism evidence="2 3">
    <name type="scientific">Asbolus verrucosus</name>
    <name type="common">Desert ironclad beetle</name>
    <dbReference type="NCBI Taxonomy" id="1661398"/>
    <lineage>
        <taxon>Eukaryota</taxon>
        <taxon>Metazoa</taxon>
        <taxon>Ecdysozoa</taxon>
        <taxon>Arthropoda</taxon>
        <taxon>Hexapoda</taxon>
        <taxon>Insecta</taxon>
        <taxon>Pterygota</taxon>
        <taxon>Neoptera</taxon>
        <taxon>Endopterygota</taxon>
        <taxon>Coleoptera</taxon>
        <taxon>Polyphaga</taxon>
        <taxon>Cucujiformia</taxon>
        <taxon>Tenebrionidae</taxon>
        <taxon>Pimeliinae</taxon>
        <taxon>Asbolus</taxon>
    </lineage>
</organism>
<dbReference type="PROSITE" id="PS50012">
    <property type="entry name" value="RCC1_3"/>
    <property type="match status" value="2"/>
</dbReference>
<reference evidence="2 3" key="1">
    <citation type="submission" date="2017-03" db="EMBL/GenBank/DDBJ databases">
        <title>Genome of the blue death feigning beetle - Asbolus verrucosus.</title>
        <authorList>
            <person name="Rider S.D."/>
        </authorList>
    </citation>
    <scope>NUCLEOTIDE SEQUENCE [LARGE SCALE GENOMIC DNA]</scope>
    <source>
        <strain evidence="2">Butters</strain>
        <tissue evidence="2">Head and leg muscle</tissue>
    </source>
</reference>
<evidence type="ECO:0000256" key="1">
    <source>
        <dbReference type="PROSITE-ProRule" id="PRU00235"/>
    </source>
</evidence>
<dbReference type="Pfam" id="PF00415">
    <property type="entry name" value="RCC1"/>
    <property type="match status" value="2"/>
</dbReference>
<dbReference type="EMBL" id="QDEB01082779">
    <property type="protein sequence ID" value="RZC34127.1"/>
    <property type="molecule type" value="Genomic_DNA"/>
</dbReference>
<accession>A0A482VP33</accession>
<keyword evidence="3" id="KW-1185">Reference proteome</keyword>
<dbReference type="PANTHER" id="PTHR46849:SF1">
    <property type="entry name" value="RCC1 DOMAIN-CONTAINING PROTEIN 1"/>
    <property type="match status" value="1"/>
</dbReference>
<evidence type="ECO:0000313" key="2">
    <source>
        <dbReference type="EMBL" id="RZC34127.1"/>
    </source>
</evidence>
<gene>
    <name evidence="2" type="ORF">BDFB_002607</name>
</gene>
<name>A0A482VP33_ASBVE</name>
<sequence length="317" mass="35155">MKVYYKGFNLHHQFPSVQNLVENFIDYVYKNLENIEVSYHYLVLLVANTITIQGAKNEKIQIEGEISQISCIEGKILVLLTNGDLLKITDSVQKVPKLMNLSEDDFISRISCGSKLTIALTKNGCLYNVPNKLDYENDEIIDVKSGREHCLLLDRKGNVFSFGRGSRGQLGLGCLDDELEPKFIEALGGIKIEAIEAGGWHSCALSKYGDLYVWGWNGNGQLGLFEEGGVSIMATPQVVDLDFNVAKIGCGSRHTVALSSDGILYGCGWNKYKQLKNDEKKVFYKMTRLGDFSKEVVKCVKCGPWNTVVLCKDGGGS</sequence>
<dbReference type="InterPro" id="IPR052830">
    <property type="entry name" value="RCC1_domain-containing"/>
</dbReference>
<dbReference type="PRINTS" id="PR00633">
    <property type="entry name" value="RCCNDNSATION"/>
</dbReference>
<dbReference type="STRING" id="1661398.A0A482VP33"/>
<evidence type="ECO:0000313" key="3">
    <source>
        <dbReference type="Proteomes" id="UP000292052"/>
    </source>
</evidence>